<dbReference type="RefSeq" id="WP_179714196.1">
    <property type="nucleotide sequence ID" value="NZ_JBEPMQ010000001.1"/>
</dbReference>
<evidence type="ECO:0000313" key="1">
    <source>
        <dbReference type="EMBL" id="SNX68677.1"/>
    </source>
</evidence>
<dbReference type="Proteomes" id="UP000219546">
    <property type="component" value="Unassembled WGS sequence"/>
</dbReference>
<evidence type="ECO:0000313" key="2">
    <source>
        <dbReference type="Proteomes" id="UP000219546"/>
    </source>
</evidence>
<name>A0A285CMA8_9BACI</name>
<dbReference type="AlphaFoldDB" id="A0A285CMA8"/>
<protein>
    <submittedName>
        <fullName evidence="1">Uncharacterized protein</fullName>
    </submittedName>
</protein>
<sequence>MSKVKLSIESQKIRERVALKLSHSSISQERKLTATGHIVKPVHVTKNDPLVKRMIGTR</sequence>
<organism evidence="1 2">
    <name type="scientific">Bacillus oleivorans</name>
    <dbReference type="NCBI Taxonomy" id="1448271"/>
    <lineage>
        <taxon>Bacteria</taxon>
        <taxon>Bacillati</taxon>
        <taxon>Bacillota</taxon>
        <taxon>Bacilli</taxon>
        <taxon>Bacillales</taxon>
        <taxon>Bacillaceae</taxon>
        <taxon>Bacillus</taxon>
    </lineage>
</organism>
<dbReference type="EMBL" id="OAOP01000002">
    <property type="protein sequence ID" value="SNX68677.1"/>
    <property type="molecule type" value="Genomic_DNA"/>
</dbReference>
<accession>A0A285CMA8</accession>
<reference evidence="1 2" key="1">
    <citation type="submission" date="2017-08" db="EMBL/GenBank/DDBJ databases">
        <authorList>
            <person name="de Groot N.N."/>
        </authorList>
    </citation>
    <scope>NUCLEOTIDE SEQUENCE [LARGE SCALE GENOMIC DNA]</scope>
    <source>
        <strain evidence="1 2">JC228</strain>
    </source>
</reference>
<keyword evidence="2" id="KW-1185">Reference proteome</keyword>
<gene>
    <name evidence="1" type="ORF">SAMN05877753_102653</name>
</gene>
<proteinExistence type="predicted"/>